<reference evidence="3" key="1">
    <citation type="journal article" date="2021" name="Evol. Appl.">
        <title>The genome of the Pyrenean desman and the effects of bottlenecks and inbreeding on the genomic landscape of an endangered species.</title>
        <authorList>
            <person name="Escoda L."/>
            <person name="Castresana J."/>
        </authorList>
    </citation>
    <scope>NUCLEOTIDE SEQUENCE</scope>
    <source>
        <strain evidence="3">IBE-C5619</strain>
    </source>
</reference>
<feature type="compositionally biased region" description="Basic and acidic residues" evidence="1">
    <location>
        <begin position="56"/>
        <end position="67"/>
    </location>
</feature>
<keyword evidence="3" id="KW-0675">Receptor</keyword>
<evidence type="ECO:0000256" key="1">
    <source>
        <dbReference type="SAM" id="MobiDB-lite"/>
    </source>
</evidence>
<accession>A0A8J6AKV8</accession>
<dbReference type="Proteomes" id="UP000700334">
    <property type="component" value="Unassembled WGS sequence"/>
</dbReference>
<keyword evidence="4" id="KW-1185">Reference proteome</keyword>
<keyword evidence="2" id="KW-0812">Transmembrane</keyword>
<feature type="transmembrane region" description="Helical" evidence="2">
    <location>
        <begin position="163"/>
        <end position="186"/>
    </location>
</feature>
<dbReference type="PANTHER" id="PTHR15312">
    <property type="entry name" value="PROTEIN TYROSINE PHOSPHATASE RECEPTOR TYPE C-ASSOCIATED PROTEIN"/>
    <property type="match status" value="1"/>
</dbReference>
<keyword evidence="2" id="KW-1133">Transmembrane helix</keyword>
<name>A0A8J6AKV8_GALPY</name>
<evidence type="ECO:0000313" key="4">
    <source>
        <dbReference type="Proteomes" id="UP000700334"/>
    </source>
</evidence>
<dbReference type="AlphaFoldDB" id="A0A8J6AKV8"/>
<dbReference type="InterPro" id="IPR016553">
    <property type="entry name" value="PTPRCAP"/>
</dbReference>
<dbReference type="Pfam" id="PF15713">
    <property type="entry name" value="PTPRCAP"/>
    <property type="match status" value="1"/>
</dbReference>
<proteinExistence type="predicted"/>
<evidence type="ECO:0000313" key="3">
    <source>
        <dbReference type="EMBL" id="KAG8522688.1"/>
    </source>
</evidence>
<dbReference type="OrthoDB" id="9666392at2759"/>
<feature type="compositionally biased region" description="Basic residues" evidence="1">
    <location>
        <begin position="37"/>
        <end position="49"/>
    </location>
</feature>
<sequence>MRPRPGPSPSPSAHLQTPSFPGHPSGQCWPGQPRSQSRGRCRERSKHPPYRSSSRGRRDPRAPETHWMRGRTGKRTPAPGRAGGRVRSGPPHGEPRGPWAGARQEGASRRGLQAGPCGVHECPPLPVTPVSPQALPCALGLGILLALPGALGSGDGTQDRKSASSVTVVLLLLFFLLLVTGLVLAWRRLSRDSGGYYHPARLGAALWGRTRRLFWASPPGRWLQARAELGPADQDPECQDDPDLDEDYNMEGGREEAEGREEERPCGDGPGLQLEASESAEESLGLGAQGAVGPRGSAEALLSDLHAFAGSAAWDDSAGPAGGQGLHVTAL</sequence>
<feature type="region of interest" description="Disordered" evidence="1">
    <location>
        <begin position="230"/>
        <end position="295"/>
    </location>
</feature>
<dbReference type="PANTHER" id="PTHR15312:SF1">
    <property type="entry name" value="PROTEIN TYROSINE PHOSPHATASE RECEPTOR TYPE C-ASSOCIATED PROTEIN"/>
    <property type="match status" value="1"/>
</dbReference>
<organism evidence="3 4">
    <name type="scientific">Galemys pyrenaicus</name>
    <name type="common">Iberian desman</name>
    <name type="synonym">Pyrenean desman</name>
    <dbReference type="NCBI Taxonomy" id="202257"/>
    <lineage>
        <taxon>Eukaryota</taxon>
        <taxon>Metazoa</taxon>
        <taxon>Chordata</taxon>
        <taxon>Craniata</taxon>
        <taxon>Vertebrata</taxon>
        <taxon>Euteleostomi</taxon>
        <taxon>Mammalia</taxon>
        <taxon>Eutheria</taxon>
        <taxon>Laurasiatheria</taxon>
        <taxon>Eulipotyphla</taxon>
        <taxon>Talpidae</taxon>
        <taxon>Galemys</taxon>
    </lineage>
</organism>
<feature type="compositionally biased region" description="Low complexity" evidence="1">
    <location>
        <begin position="271"/>
        <end position="286"/>
    </location>
</feature>
<comment type="caution">
    <text evidence="3">The sequence shown here is derived from an EMBL/GenBank/DDBJ whole genome shotgun (WGS) entry which is preliminary data.</text>
</comment>
<protein>
    <submittedName>
        <fullName evidence="3">Protein tyrosine phosphatase receptor type C-associated protein</fullName>
    </submittedName>
</protein>
<feature type="compositionally biased region" description="Acidic residues" evidence="1">
    <location>
        <begin position="234"/>
        <end position="249"/>
    </location>
</feature>
<feature type="transmembrane region" description="Helical" evidence="2">
    <location>
        <begin position="134"/>
        <end position="151"/>
    </location>
</feature>
<feature type="region of interest" description="Disordered" evidence="1">
    <location>
        <begin position="1"/>
        <end position="113"/>
    </location>
</feature>
<keyword evidence="2" id="KW-0472">Membrane</keyword>
<gene>
    <name evidence="3" type="ORF">J0S82_014685</name>
</gene>
<feature type="compositionally biased region" description="Basic and acidic residues" evidence="1">
    <location>
        <begin position="252"/>
        <end position="266"/>
    </location>
</feature>
<feature type="compositionally biased region" description="Pro residues" evidence="1">
    <location>
        <begin position="1"/>
        <end position="10"/>
    </location>
</feature>
<dbReference type="EMBL" id="JAGFMF010011432">
    <property type="protein sequence ID" value="KAG8522688.1"/>
    <property type="molecule type" value="Genomic_DNA"/>
</dbReference>
<evidence type="ECO:0000256" key="2">
    <source>
        <dbReference type="SAM" id="Phobius"/>
    </source>
</evidence>